<dbReference type="AlphaFoldDB" id="I1YF98"/>
<evidence type="ECO:0000256" key="6">
    <source>
        <dbReference type="ARBA" id="ARBA00023204"/>
    </source>
</evidence>
<evidence type="ECO:0000256" key="2">
    <source>
        <dbReference type="ARBA" id="ARBA00007452"/>
    </source>
</evidence>
<evidence type="ECO:0000256" key="8">
    <source>
        <dbReference type="HAMAP-Rule" id="MF_00201"/>
    </source>
</evidence>
<name>I1YF98_METFJ</name>
<organism evidence="10 11">
    <name type="scientific">Methylophaga frappieri (strain ATCC BAA-2434 / DSM 25690 / JAM7)</name>
    <dbReference type="NCBI Taxonomy" id="754477"/>
    <lineage>
        <taxon>Bacteria</taxon>
        <taxon>Pseudomonadati</taxon>
        <taxon>Pseudomonadota</taxon>
        <taxon>Gammaproteobacteria</taxon>
        <taxon>Thiotrichales</taxon>
        <taxon>Piscirickettsiaceae</taxon>
        <taxon>Methylophaga</taxon>
    </lineage>
</organism>
<gene>
    <name evidence="8" type="primary">recO</name>
    <name evidence="10" type="ordered locus">Q7C_416</name>
</gene>
<dbReference type="GO" id="GO:0006310">
    <property type="term" value="P:DNA recombination"/>
    <property type="evidence" value="ECO:0007669"/>
    <property type="project" value="UniProtKB-UniRule"/>
</dbReference>
<dbReference type="PANTHER" id="PTHR33991:SF1">
    <property type="entry name" value="DNA REPAIR PROTEIN RECO"/>
    <property type="match status" value="1"/>
</dbReference>
<dbReference type="Gene3D" id="2.40.50.140">
    <property type="entry name" value="Nucleic acid-binding proteins"/>
    <property type="match status" value="1"/>
</dbReference>
<evidence type="ECO:0000256" key="3">
    <source>
        <dbReference type="ARBA" id="ARBA00021310"/>
    </source>
</evidence>
<dbReference type="NCBIfam" id="TIGR00613">
    <property type="entry name" value="reco"/>
    <property type="match status" value="1"/>
</dbReference>
<evidence type="ECO:0000256" key="5">
    <source>
        <dbReference type="ARBA" id="ARBA00023172"/>
    </source>
</evidence>
<evidence type="ECO:0000313" key="11">
    <source>
        <dbReference type="Proteomes" id="UP000009145"/>
    </source>
</evidence>
<dbReference type="PATRIC" id="fig|754477.3.peg.411"/>
<proteinExistence type="inferred from homology"/>
<comment type="function">
    <text evidence="1 8">Involved in DNA repair and RecF pathway recombination.</text>
</comment>
<dbReference type="EMBL" id="CP003380">
    <property type="protein sequence ID" value="AFJ01591.1"/>
    <property type="molecule type" value="Genomic_DNA"/>
</dbReference>
<dbReference type="STRING" id="754477.Q7C_416"/>
<keyword evidence="5 8" id="KW-0233">DNA recombination</keyword>
<dbReference type="KEGG" id="mec:Q7C_416"/>
<comment type="similarity">
    <text evidence="2 8">Belongs to the RecO family.</text>
</comment>
<dbReference type="HAMAP" id="MF_00201">
    <property type="entry name" value="RecO"/>
    <property type="match status" value="1"/>
</dbReference>
<dbReference type="Pfam" id="PF11967">
    <property type="entry name" value="RecO_N"/>
    <property type="match status" value="1"/>
</dbReference>
<evidence type="ECO:0000256" key="7">
    <source>
        <dbReference type="ARBA" id="ARBA00033409"/>
    </source>
</evidence>
<dbReference type="eggNOG" id="COG1381">
    <property type="taxonomic scope" value="Bacteria"/>
</dbReference>
<evidence type="ECO:0000256" key="4">
    <source>
        <dbReference type="ARBA" id="ARBA00022763"/>
    </source>
</evidence>
<dbReference type="Gene3D" id="1.20.1440.120">
    <property type="entry name" value="Recombination protein O, C-terminal domain"/>
    <property type="match status" value="1"/>
</dbReference>
<evidence type="ECO:0000256" key="1">
    <source>
        <dbReference type="ARBA" id="ARBA00003065"/>
    </source>
</evidence>
<dbReference type="OrthoDB" id="9804792at2"/>
<dbReference type="InterPro" id="IPR003717">
    <property type="entry name" value="RecO"/>
</dbReference>
<accession>I1YF98</accession>
<reference evidence="10 11" key="1">
    <citation type="journal article" date="2012" name="J. Bacteriol.">
        <title>Complete genome sequences of Methylophaga sp. strain JAM1 and Methylophaga sp. strain JAM7.</title>
        <authorList>
            <person name="Villeneuve C."/>
            <person name="Martineau C."/>
            <person name="Mauffrey F."/>
            <person name="Villemur R."/>
        </authorList>
    </citation>
    <scope>NUCLEOTIDE SEQUENCE [LARGE SCALE GENOMIC DNA]</scope>
    <source>
        <strain evidence="10 11">JAM7</strain>
    </source>
</reference>
<dbReference type="InterPro" id="IPR012340">
    <property type="entry name" value="NA-bd_OB-fold"/>
</dbReference>
<dbReference type="HOGENOM" id="CLU_066645_1_0_6"/>
<evidence type="ECO:0000259" key="9">
    <source>
        <dbReference type="Pfam" id="PF11967"/>
    </source>
</evidence>
<dbReference type="PANTHER" id="PTHR33991">
    <property type="entry name" value="DNA REPAIR PROTEIN RECO"/>
    <property type="match status" value="1"/>
</dbReference>
<keyword evidence="11" id="KW-1185">Reference proteome</keyword>
<dbReference type="InterPro" id="IPR042242">
    <property type="entry name" value="RecO_C"/>
</dbReference>
<dbReference type="SUPFAM" id="SSF50249">
    <property type="entry name" value="Nucleic acid-binding proteins"/>
    <property type="match status" value="1"/>
</dbReference>
<keyword evidence="4 8" id="KW-0227">DNA damage</keyword>
<keyword evidence="6 8" id="KW-0234">DNA repair</keyword>
<dbReference type="GO" id="GO:0006302">
    <property type="term" value="P:double-strand break repair"/>
    <property type="evidence" value="ECO:0007669"/>
    <property type="project" value="TreeGrafter"/>
</dbReference>
<dbReference type="Pfam" id="PF02565">
    <property type="entry name" value="RecO_C"/>
    <property type="match status" value="1"/>
</dbReference>
<feature type="domain" description="DNA replication/recombination mediator RecO N-terminal" evidence="9">
    <location>
        <begin position="4"/>
        <end position="75"/>
    </location>
</feature>
<evidence type="ECO:0000313" key="10">
    <source>
        <dbReference type="EMBL" id="AFJ01591.1"/>
    </source>
</evidence>
<dbReference type="InterPro" id="IPR037278">
    <property type="entry name" value="ARFGAP/RecO"/>
</dbReference>
<dbReference type="Proteomes" id="UP000009145">
    <property type="component" value="Chromosome"/>
</dbReference>
<dbReference type="GO" id="GO:0043590">
    <property type="term" value="C:bacterial nucleoid"/>
    <property type="evidence" value="ECO:0007669"/>
    <property type="project" value="TreeGrafter"/>
</dbReference>
<dbReference type="InterPro" id="IPR022572">
    <property type="entry name" value="DNA_rep/recomb_RecO_N"/>
</dbReference>
<sequence length="244" mass="28250">MDLSPAYILHQRAYRETSLLLDVFSLQAGRLSLVAKGVRQQKRRTQTSLQLFQPIWLSWFGRGELQTLAKSESMQPAFRLTGDASFYGLYVNELLIYLLRPGHPEPEIFQLYEHTLQALALGEQLENSLRQFESQLLTILGYGVDLHYDTDGQPVEATNLYYLNAQQTLQRLPEPQAGMRTLQGQSLIQLREQQQLDVRGLSDCKWLMRTVLNYVLDGKPLKSRQLFVQMQQYQRNNRNQEGDT</sequence>
<dbReference type="RefSeq" id="WP_014703041.1">
    <property type="nucleotide sequence ID" value="NC_017856.1"/>
</dbReference>
<dbReference type="SUPFAM" id="SSF57863">
    <property type="entry name" value="ArfGap/RecO-like zinc finger"/>
    <property type="match status" value="1"/>
</dbReference>
<protein>
    <recommendedName>
        <fullName evidence="3 8">DNA repair protein RecO</fullName>
    </recommendedName>
    <alternativeName>
        <fullName evidence="7 8">Recombination protein O</fullName>
    </alternativeName>
</protein>